<keyword evidence="1" id="KW-0812">Transmembrane</keyword>
<keyword evidence="3" id="KW-1185">Reference proteome</keyword>
<dbReference type="OrthoDB" id="3034721at2"/>
<proteinExistence type="predicted"/>
<sequence>MSTLASVAAHTPLWVYGIFALLVQRGIAAARPNTVSPARLFLLPLVISVSGAVLLARSGPMLPFAVEAAIAGLAAGGALGWRLFAGLEGYRWDGRQLARPGTWLMLAVSLAAFAVKFGSATLTGWHSGLAAGVAGALLMGAAAGFSSGLLWGATITQLLLGRAFTATRAVRVQERA</sequence>
<dbReference type="EMBL" id="CP035913">
    <property type="protein sequence ID" value="QBE62862.1"/>
    <property type="molecule type" value="Genomic_DNA"/>
</dbReference>
<evidence type="ECO:0000313" key="2">
    <source>
        <dbReference type="EMBL" id="QBE62862.1"/>
    </source>
</evidence>
<dbReference type="KEGG" id="plue:EWM63_07685"/>
<name>A0A4P6KWJ8_9BURK</name>
<dbReference type="AlphaFoldDB" id="A0A4P6KWJ8"/>
<dbReference type="Proteomes" id="UP000290637">
    <property type="component" value="Chromosome"/>
</dbReference>
<feature type="transmembrane region" description="Helical" evidence="1">
    <location>
        <begin position="97"/>
        <end position="117"/>
    </location>
</feature>
<feature type="transmembrane region" description="Helical" evidence="1">
    <location>
        <begin position="129"/>
        <end position="152"/>
    </location>
</feature>
<feature type="transmembrane region" description="Helical" evidence="1">
    <location>
        <begin position="40"/>
        <end position="58"/>
    </location>
</feature>
<reference evidence="2 3" key="1">
    <citation type="submission" date="2019-02" db="EMBL/GenBank/DDBJ databases">
        <title>Draft Genome Sequences of Six Type Strains of the Genus Massilia.</title>
        <authorList>
            <person name="Miess H."/>
            <person name="Frediansyhah A."/>
            <person name="Gross H."/>
        </authorList>
    </citation>
    <scope>NUCLEOTIDE SEQUENCE [LARGE SCALE GENOMIC DNA]</scope>
    <source>
        <strain evidence="2 3">DSM 17473</strain>
    </source>
</reference>
<feature type="transmembrane region" description="Helical" evidence="1">
    <location>
        <begin position="12"/>
        <end position="28"/>
    </location>
</feature>
<organism evidence="2 3">
    <name type="scientific">Pseudoduganella lutea</name>
    <dbReference type="NCBI Taxonomy" id="321985"/>
    <lineage>
        <taxon>Bacteria</taxon>
        <taxon>Pseudomonadati</taxon>
        <taxon>Pseudomonadota</taxon>
        <taxon>Betaproteobacteria</taxon>
        <taxon>Burkholderiales</taxon>
        <taxon>Oxalobacteraceae</taxon>
        <taxon>Telluria group</taxon>
        <taxon>Pseudoduganella</taxon>
    </lineage>
</organism>
<evidence type="ECO:0008006" key="4">
    <source>
        <dbReference type="Google" id="ProtNLM"/>
    </source>
</evidence>
<keyword evidence="1" id="KW-1133">Transmembrane helix</keyword>
<protein>
    <recommendedName>
        <fullName evidence="4">DUF1453 domain-containing protein</fullName>
    </recommendedName>
</protein>
<dbReference type="RefSeq" id="WP_130185995.1">
    <property type="nucleotide sequence ID" value="NZ_CP035913.1"/>
</dbReference>
<gene>
    <name evidence="2" type="ORF">EWM63_07685</name>
</gene>
<accession>A0A4P6KWJ8</accession>
<keyword evidence="1" id="KW-0472">Membrane</keyword>
<evidence type="ECO:0000313" key="3">
    <source>
        <dbReference type="Proteomes" id="UP000290637"/>
    </source>
</evidence>
<evidence type="ECO:0000256" key="1">
    <source>
        <dbReference type="SAM" id="Phobius"/>
    </source>
</evidence>
<feature type="transmembrane region" description="Helical" evidence="1">
    <location>
        <begin position="64"/>
        <end position="85"/>
    </location>
</feature>